<name>G1EUJ1_BHV4</name>
<proteinExistence type="predicted"/>
<dbReference type="InterPro" id="IPR008566">
    <property type="entry name" value="DUF848"/>
</dbReference>
<reference evidence="1" key="1">
    <citation type="journal article" date="2011" name="Virol. J.">
        <title>Sequencing of Bovine herpesvirus 4 V.test strain reveals important genome features.</title>
        <authorList>
            <person name="Palmeira L."/>
            <person name="Machiels B."/>
            <person name="Lete C."/>
            <person name="Vanderplasschen A."/>
            <person name="Gillet L."/>
        </authorList>
    </citation>
    <scope>NUCLEOTIDE SEQUENCE</scope>
    <source>
        <strain evidence="1">V.test</strain>
    </source>
</reference>
<dbReference type="Pfam" id="PF05852">
    <property type="entry name" value="DUF848"/>
    <property type="match status" value="1"/>
</dbReference>
<organism evidence="1">
    <name type="scientific">Bovine herpesvirus 4</name>
    <name type="common">BoHV-4</name>
    <name type="synonym">Movar virus</name>
    <dbReference type="NCBI Taxonomy" id="10385"/>
    <lineage>
        <taxon>Viruses</taxon>
        <taxon>Duplodnaviria</taxon>
        <taxon>Heunggongvirae</taxon>
        <taxon>Peploviricota</taxon>
        <taxon>Herviviricetes</taxon>
        <taxon>Herpesvirales</taxon>
        <taxon>Orthoherpesviridae</taxon>
        <taxon>Gammaherpesvirinae</taxon>
        <taxon>Rhadinovirus</taxon>
        <taxon>Rhadinovirus bovinegamma4</taxon>
    </lineage>
</organism>
<organismHost>
    <name type="scientific">Panthera leo</name>
    <name type="common">Lion</name>
    <dbReference type="NCBI Taxonomy" id="9689"/>
</organismHost>
<organismHost>
    <name type="scientific">Bos taurus</name>
    <name type="common">Bovine</name>
    <dbReference type="NCBI Taxonomy" id="9913"/>
</organismHost>
<organismHost>
    <name type="scientific">Felis catus</name>
    <name type="common">Cat</name>
    <name type="synonym">Felis silvestris catus</name>
    <dbReference type="NCBI Taxonomy" id="9685"/>
</organismHost>
<accession>G1EUJ1</accession>
<sequence length="157" mass="17830">MESRNKKIAELFKINLLSEVNKKTSVSLFDRFGEHSDIFLQQFEVTQKNLQDCNQLRQSTKVDNIISFVESTIRSQETQLETLLKFDKKKLERVEALTNRVSDLSEDIQAELSFLTSEGGDGTNISHGSEDDTTRDTIMHWRLGTIPDVPASPPSDP</sequence>
<gene>
    <name evidence="1" type="primary">ORF 35</name>
</gene>
<evidence type="ECO:0000313" key="1">
    <source>
        <dbReference type="EMBL" id="AEL29780.1"/>
    </source>
</evidence>
<dbReference type="EMBL" id="JN133502">
    <property type="protein sequence ID" value="AEL29780.1"/>
    <property type="molecule type" value="Genomic_DNA"/>
</dbReference>
<protein>
    <submittedName>
        <fullName evidence="1">Uncharacterized protein ORF 35</fullName>
    </submittedName>
</protein>